<dbReference type="Proteomes" id="UP000287651">
    <property type="component" value="Unassembled WGS sequence"/>
</dbReference>
<protein>
    <recommendedName>
        <fullName evidence="6">DUF668 domain-containing protein</fullName>
    </recommendedName>
</protein>
<dbReference type="AlphaFoldDB" id="A0A426XH32"/>
<feature type="region of interest" description="Disordered" evidence="1">
    <location>
        <begin position="296"/>
        <end position="318"/>
    </location>
</feature>
<sequence length="588" mass="64202">MRKVKSESWLGRMGLVRDGGRKKGGAGGGEKAAATVGVLAFEVARFMSKAVQLWHALADDRVSRLRDEVLRLEGVRKLVSDDDGFLLALALAEMTDALGSLARAVAGLGRRCSDPALQRFDAAFADLVKTGADPHGFEYAGRKMERKIKKMERFVAAGADLYHELEVLAELEQGLLRLLANPVAGGRHQASVADFKHKVLWQRQQVKYLREASLWVKTYDYAVRLLSRSLFSIVGRIRQVFGFPTKTEANGWSGGRRKPAARLSRSHSIAGLMPSPVHSPDGNMVRLFASGPHAAPQLETRSGPIATNSGAFAGQCPPPRIGLPPPARKRQNSRTKWPVGGRTFGGCMVGGNEPAVLQSCIPMDTALRKPNVTPLTPPGADAASTETSLNMFDVIEPRFQSLTAQATTLGAAALALHYANVIIVIEKLAASPHLIGPDVRDDLYSMLTTSIKAALRARLKSYAKNLASSIYDPVLAAEWSAAVTRILEWLAPLAHNMIRWQSERNFEQQSLVSSSNVLLLQTLYFADQRKAEDAITELLVGLNYLWRYGRELNAKAMLECVSSRNFDDCLQIQVDADVRACPAIQDTA</sequence>
<organism evidence="4 5">
    <name type="scientific">Ensete ventricosum</name>
    <name type="common">Abyssinian banana</name>
    <name type="synonym">Musa ensete</name>
    <dbReference type="NCBI Taxonomy" id="4639"/>
    <lineage>
        <taxon>Eukaryota</taxon>
        <taxon>Viridiplantae</taxon>
        <taxon>Streptophyta</taxon>
        <taxon>Embryophyta</taxon>
        <taxon>Tracheophyta</taxon>
        <taxon>Spermatophyta</taxon>
        <taxon>Magnoliopsida</taxon>
        <taxon>Liliopsida</taxon>
        <taxon>Zingiberales</taxon>
        <taxon>Musaceae</taxon>
        <taxon>Ensete</taxon>
    </lineage>
</organism>
<dbReference type="GO" id="GO:0045927">
    <property type="term" value="P:positive regulation of growth"/>
    <property type="evidence" value="ECO:0007669"/>
    <property type="project" value="InterPro"/>
</dbReference>
<dbReference type="InterPro" id="IPR021864">
    <property type="entry name" value="DUF3475"/>
</dbReference>
<reference evidence="4 5" key="1">
    <citation type="journal article" date="2014" name="Agronomy (Basel)">
        <title>A Draft Genome Sequence for Ensete ventricosum, the Drought-Tolerant Tree Against Hunger.</title>
        <authorList>
            <person name="Harrison J."/>
            <person name="Moore K.A."/>
            <person name="Paszkiewicz K."/>
            <person name="Jones T."/>
            <person name="Grant M."/>
            <person name="Ambacheew D."/>
            <person name="Muzemil S."/>
            <person name="Studholme D.J."/>
        </authorList>
    </citation>
    <scope>NUCLEOTIDE SEQUENCE [LARGE SCALE GENOMIC DNA]</scope>
</reference>
<dbReference type="PANTHER" id="PTHR31371">
    <property type="entry name" value="BNAC09G50660D PROTEIN"/>
    <property type="match status" value="1"/>
</dbReference>
<dbReference type="Pfam" id="PF05003">
    <property type="entry name" value="DUF668"/>
    <property type="match status" value="1"/>
</dbReference>
<dbReference type="Pfam" id="PF11961">
    <property type="entry name" value="DUF3475"/>
    <property type="match status" value="1"/>
</dbReference>
<feature type="domain" description="DUF3475" evidence="3">
    <location>
        <begin position="38"/>
        <end position="94"/>
    </location>
</feature>
<feature type="domain" description="DUF668" evidence="2">
    <location>
        <begin position="408"/>
        <end position="499"/>
    </location>
</feature>
<gene>
    <name evidence="4" type="ORF">B296_00053842</name>
</gene>
<accession>A0A426XH32</accession>
<evidence type="ECO:0000256" key="1">
    <source>
        <dbReference type="SAM" id="MobiDB-lite"/>
    </source>
</evidence>
<dbReference type="EMBL" id="AMZH03020903">
    <property type="protein sequence ID" value="RRT38740.1"/>
    <property type="molecule type" value="Genomic_DNA"/>
</dbReference>
<evidence type="ECO:0008006" key="6">
    <source>
        <dbReference type="Google" id="ProtNLM"/>
    </source>
</evidence>
<dbReference type="InterPro" id="IPR007700">
    <property type="entry name" value="DUF668"/>
</dbReference>
<proteinExistence type="predicted"/>
<evidence type="ECO:0000259" key="3">
    <source>
        <dbReference type="Pfam" id="PF11961"/>
    </source>
</evidence>
<evidence type="ECO:0000313" key="5">
    <source>
        <dbReference type="Proteomes" id="UP000287651"/>
    </source>
</evidence>
<evidence type="ECO:0000313" key="4">
    <source>
        <dbReference type="EMBL" id="RRT38740.1"/>
    </source>
</evidence>
<comment type="caution">
    <text evidence="4">The sequence shown here is derived from an EMBL/GenBank/DDBJ whole genome shotgun (WGS) entry which is preliminary data.</text>
</comment>
<dbReference type="PANTHER" id="PTHR31371:SF20">
    <property type="entry name" value="OS12G0146500 PROTEIN"/>
    <property type="match status" value="1"/>
</dbReference>
<evidence type="ECO:0000259" key="2">
    <source>
        <dbReference type="Pfam" id="PF05003"/>
    </source>
</evidence>
<name>A0A426XH32_ENSVE</name>